<evidence type="ECO:0000256" key="4">
    <source>
        <dbReference type="SAM" id="Coils"/>
    </source>
</evidence>
<dbReference type="InterPro" id="IPR011990">
    <property type="entry name" value="TPR-like_helical_dom_sf"/>
</dbReference>
<feature type="domain" description="Outer membrane lipoprotein BamD-like" evidence="5">
    <location>
        <begin position="28"/>
        <end position="223"/>
    </location>
</feature>
<feature type="coiled-coil region" evidence="4">
    <location>
        <begin position="218"/>
        <end position="265"/>
    </location>
</feature>
<sequence>MKRIGYIFLIAIALSSCSQYQKVLNKGTVEEQYKMATDMYDAQKYGKAIQLFEKITPSYRGKPQMERIQYMVSDAYYQTKQYSLASYYFDRFTKNYPKSTKREEAAYLSAMSYYLDSPVFSLDQTSTHEALTAMQSFIDQYPESEKIADANIAIKELRHKLEKKAFETAKQYYHIEDYTASITSFDNLISDYLGTSFREEAMFYKLKASYELGMNSIAIKKEKRLKDAIKAYDRLKRNYPASEYINDADKLLKDLNNELATFTNTVATSANK</sequence>
<dbReference type="STRING" id="1850246.LPB138_00130"/>
<evidence type="ECO:0000313" key="7">
    <source>
        <dbReference type="Proteomes" id="UP000176050"/>
    </source>
</evidence>
<keyword evidence="4" id="KW-0175">Coiled coil</keyword>
<proteinExistence type="predicted"/>
<keyword evidence="7" id="KW-1185">Reference proteome</keyword>
<evidence type="ECO:0000256" key="3">
    <source>
        <dbReference type="ARBA" id="ARBA00023237"/>
    </source>
</evidence>
<evidence type="ECO:0000313" key="6">
    <source>
        <dbReference type="EMBL" id="AOW21954.1"/>
    </source>
</evidence>
<dbReference type="KEGG" id="lul:LPB138_00130"/>
<dbReference type="Pfam" id="PF13525">
    <property type="entry name" value="YfiO"/>
    <property type="match status" value="1"/>
</dbReference>
<name>A0A1D8PBJ5_9FLAO</name>
<dbReference type="NCBIfam" id="TIGR03302">
    <property type="entry name" value="OM_YfiO"/>
    <property type="match status" value="1"/>
</dbReference>
<dbReference type="InterPro" id="IPR017689">
    <property type="entry name" value="BamD"/>
</dbReference>
<dbReference type="Gene3D" id="1.25.40.10">
    <property type="entry name" value="Tetratricopeptide repeat domain"/>
    <property type="match status" value="1"/>
</dbReference>
<evidence type="ECO:0000256" key="1">
    <source>
        <dbReference type="ARBA" id="ARBA00022729"/>
    </source>
</evidence>
<keyword evidence="2" id="KW-0472">Membrane</keyword>
<dbReference type="SUPFAM" id="SSF48452">
    <property type="entry name" value="TPR-like"/>
    <property type="match status" value="1"/>
</dbReference>
<dbReference type="Proteomes" id="UP000176050">
    <property type="component" value="Chromosome"/>
</dbReference>
<protein>
    <submittedName>
        <fullName evidence="6">Outer membrane protein assembly factor BamD</fullName>
    </submittedName>
</protein>
<dbReference type="PROSITE" id="PS51257">
    <property type="entry name" value="PROKAR_LIPOPROTEIN"/>
    <property type="match status" value="1"/>
</dbReference>
<evidence type="ECO:0000259" key="5">
    <source>
        <dbReference type="Pfam" id="PF13525"/>
    </source>
</evidence>
<accession>A0A1D8PBJ5</accession>
<evidence type="ECO:0000256" key="2">
    <source>
        <dbReference type="ARBA" id="ARBA00023136"/>
    </source>
</evidence>
<reference evidence="6 7" key="1">
    <citation type="submission" date="2016-10" db="EMBL/GenBank/DDBJ databases">
        <title>Lutibacter sp. LPB0138, isolated from marine gastropod.</title>
        <authorList>
            <person name="Kim E."/>
            <person name="Yi H."/>
        </authorList>
    </citation>
    <scope>NUCLEOTIDE SEQUENCE [LARGE SCALE GENOMIC DNA]</scope>
    <source>
        <strain evidence="6 7">LPB0138</strain>
    </source>
</reference>
<organism evidence="6 7">
    <name type="scientific">Urechidicola croceus</name>
    <dbReference type="NCBI Taxonomy" id="1850246"/>
    <lineage>
        <taxon>Bacteria</taxon>
        <taxon>Pseudomonadati</taxon>
        <taxon>Bacteroidota</taxon>
        <taxon>Flavobacteriia</taxon>
        <taxon>Flavobacteriales</taxon>
        <taxon>Flavobacteriaceae</taxon>
        <taxon>Urechidicola</taxon>
    </lineage>
</organism>
<keyword evidence="1" id="KW-0732">Signal</keyword>
<dbReference type="InterPro" id="IPR039565">
    <property type="entry name" value="BamD-like"/>
</dbReference>
<dbReference type="EMBL" id="CP017478">
    <property type="protein sequence ID" value="AOW21954.1"/>
    <property type="molecule type" value="Genomic_DNA"/>
</dbReference>
<dbReference type="AlphaFoldDB" id="A0A1D8PBJ5"/>
<keyword evidence="3" id="KW-0998">Cell outer membrane</keyword>
<gene>
    <name evidence="6" type="ORF">LPB138_00130</name>
</gene>